<dbReference type="STRING" id="1009370.ALO_12561"/>
<dbReference type="Proteomes" id="UP000003240">
    <property type="component" value="Unassembled WGS sequence"/>
</dbReference>
<dbReference type="OrthoDB" id="9803618at2"/>
<gene>
    <name evidence="1" type="ORF">ALO_12561</name>
</gene>
<protein>
    <submittedName>
        <fullName evidence="1">Uncharacterized protein</fullName>
    </submittedName>
</protein>
<organism evidence="1 2">
    <name type="scientific">Acetonema longum DSM 6540</name>
    <dbReference type="NCBI Taxonomy" id="1009370"/>
    <lineage>
        <taxon>Bacteria</taxon>
        <taxon>Bacillati</taxon>
        <taxon>Bacillota</taxon>
        <taxon>Negativicutes</taxon>
        <taxon>Acetonemataceae</taxon>
        <taxon>Acetonema</taxon>
    </lineage>
</organism>
<evidence type="ECO:0000313" key="1">
    <source>
        <dbReference type="EMBL" id="EGO63540.1"/>
    </source>
</evidence>
<evidence type="ECO:0000313" key="2">
    <source>
        <dbReference type="Proteomes" id="UP000003240"/>
    </source>
</evidence>
<comment type="caution">
    <text evidence="1">The sequence shown here is derived from an EMBL/GenBank/DDBJ whole genome shotgun (WGS) entry which is preliminary data.</text>
</comment>
<dbReference type="AlphaFoldDB" id="F7NK99"/>
<name>F7NK99_9FIRM</name>
<accession>F7NK99</accession>
<proteinExistence type="predicted"/>
<keyword evidence="2" id="KW-1185">Reference proteome</keyword>
<dbReference type="EMBL" id="AFGF01000107">
    <property type="protein sequence ID" value="EGO63540.1"/>
    <property type="molecule type" value="Genomic_DNA"/>
</dbReference>
<sequence>MFFAKMGLTRAIIDGILGRMEARIFGRDVWITCMDCIQTRNRGLAMETIEGEIEVLKHNIAVRLDDYIASIRLWRDENYRHKEIVYRLTCAVASIFMDEINIRYPTTWWDGFKEQYFPAWFRKRFPVRYTEHNYSVKEYFPKMPIRDDQAKVYFVRLQTPLLAYQEKEIKKGEAN</sequence>
<reference evidence="1 2" key="1">
    <citation type="journal article" date="2011" name="EMBO J.">
        <title>Structural diversity of bacterial flagellar motors.</title>
        <authorList>
            <person name="Chen S."/>
            <person name="Beeby M."/>
            <person name="Murphy G.E."/>
            <person name="Leadbetter J.R."/>
            <person name="Hendrixson D.R."/>
            <person name="Briegel A."/>
            <person name="Li Z."/>
            <person name="Shi J."/>
            <person name="Tocheva E.I."/>
            <person name="Muller A."/>
            <person name="Dobro M.J."/>
            <person name="Jensen G.J."/>
        </authorList>
    </citation>
    <scope>NUCLEOTIDE SEQUENCE [LARGE SCALE GENOMIC DNA]</scope>
    <source>
        <strain evidence="1 2">DSM 6540</strain>
    </source>
</reference>